<proteinExistence type="predicted"/>
<dbReference type="EMBL" id="JBHLUN010000010">
    <property type="protein sequence ID" value="MFC0409710.1"/>
    <property type="molecule type" value="Genomic_DNA"/>
</dbReference>
<feature type="transmembrane region" description="Helical" evidence="6">
    <location>
        <begin position="50"/>
        <end position="70"/>
    </location>
</feature>
<feature type="transmembrane region" description="Helical" evidence="6">
    <location>
        <begin position="13"/>
        <end position="30"/>
    </location>
</feature>
<feature type="transmembrane region" description="Helical" evidence="6">
    <location>
        <begin position="244"/>
        <end position="266"/>
    </location>
</feature>
<keyword evidence="2" id="KW-0813">Transport</keyword>
<keyword evidence="3 6" id="KW-0812">Transmembrane</keyword>
<feature type="transmembrane region" description="Helical" evidence="6">
    <location>
        <begin position="365"/>
        <end position="388"/>
    </location>
</feature>
<feature type="domain" description="Major facilitator superfamily (MFS) profile" evidence="7">
    <location>
        <begin position="17"/>
        <end position="424"/>
    </location>
</feature>
<dbReference type="InterPro" id="IPR011701">
    <property type="entry name" value="MFS"/>
</dbReference>
<feature type="transmembrane region" description="Helical" evidence="6">
    <location>
        <begin position="142"/>
        <end position="164"/>
    </location>
</feature>
<evidence type="ECO:0000256" key="4">
    <source>
        <dbReference type="ARBA" id="ARBA00022989"/>
    </source>
</evidence>
<dbReference type="PANTHER" id="PTHR43791">
    <property type="entry name" value="PERMEASE-RELATED"/>
    <property type="match status" value="1"/>
</dbReference>
<dbReference type="InterPro" id="IPR020846">
    <property type="entry name" value="MFS_dom"/>
</dbReference>
<evidence type="ECO:0000313" key="9">
    <source>
        <dbReference type="Proteomes" id="UP001589865"/>
    </source>
</evidence>
<evidence type="ECO:0000256" key="5">
    <source>
        <dbReference type="ARBA" id="ARBA00023136"/>
    </source>
</evidence>
<dbReference type="RefSeq" id="WP_377045455.1">
    <property type="nucleotide sequence ID" value="NZ_JBHLUN010000010.1"/>
</dbReference>
<feature type="transmembrane region" description="Helical" evidence="6">
    <location>
        <begin position="278"/>
        <end position="298"/>
    </location>
</feature>
<evidence type="ECO:0000256" key="3">
    <source>
        <dbReference type="ARBA" id="ARBA00022692"/>
    </source>
</evidence>
<keyword evidence="4 6" id="KW-1133">Transmembrane helix</keyword>
<feature type="transmembrane region" description="Helical" evidence="6">
    <location>
        <begin position="82"/>
        <end position="102"/>
    </location>
</feature>
<feature type="transmembrane region" description="Helical" evidence="6">
    <location>
        <begin position="108"/>
        <end position="130"/>
    </location>
</feature>
<keyword evidence="9" id="KW-1185">Reference proteome</keyword>
<dbReference type="Proteomes" id="UP001589865">
    <property type="component" value="Unassembled WGS sequence"/>
</dbReference>
<gene>
    <name evidence="8" type="ORF">ACFFGY_15765</name>
</gene>
<protein>
    <submittedName>
        <fullName evidence="8">MFS transporter</fullName>
    </submittedName>
</protein>
<keyword evidence="5 6" id="KW-0472">Membrane</keyword>
<comment type="caution">
    <text evidence="8">The sequence shown here is derived from an EMBL/GenBank/DDBJ whole genome shotgun (WGS) entry which is preliminary data.</text>
</comment>
<evidence type="ECO:0000256" key="1">
    <source>
        <dbReference type="ARBA" id="ARBA00004141"/>
    </source>
</evidence>
<dbReference type="Pfam" id="PF07690">
    <property type="entry name" value="MFS_1"/>
    <property type="match status" value="1"/>
</dbReference>
<dbReference type="SUPFAM" id="SSF103473">
    <property type="entry name" value="MFS general substrate transporter"/>
    <property type="match status" value="1"/>
</dbReference>
<sequence length="438" mass="46809">MATAVETSTIRRVYWRVIPLFFLAMFFNYLDRINIGFASLRMNGDLGFSPAVFGFGASIFFFGYMLLEVPSNIMLYRLGARLWLARILLSWGLIAALMAFVWSDTSFYALRLLLGIAEAGFLPGLALYLTLWFPAAYRARAVAGYIIAGQIAAVVGGPLSTMLMTYGDGLGGLHGWQWMFIIEGVPTMVLGVVFLLVLTDRPEDARWLTPEQRQWLTQQLASERSAIRQDPHTGFAQVVRSGRVWALAALFGCALVGIYGLLIWMPQIISAIGGLSDIQVGLLSAVPPLLGVIATVVVSRSSDRTGDRKFHLAAVYGIGFLGLAGSALTGNATAGYLLLCLAGLGLNSGNALFWSLNASIMTGAAAATSIAFVNTVAQFGGLIGPWMIGFVRSSTGSFTLALLTIAGFLLLAAVIAALYPAPRTAPEHAPAGDRPAPV</sequence>
<evidence type="ECO:0000259" key="7">
    <source>
        <dbReference type="PROSITE" id="PS50850"/>
    </source>
</evidence>
<accession>A0ABV6JVE7</accession>
<dbReference type="PANTHER" id="PTHR43791:SF36">
    <property type="entry name" value="TRANSPORTER, PUTATIVE (AFU_ORTHOLOGUE AFUA_6G08340)-RELATED"/>
    <property type="match status" value="1"/>
</dbReference>
<organism evidence="8 9">
    <name type="scientific">Roseomonas elaeocarpi</name>
    <dbReference type="NCBI Taxonomy" id="907779"/>
    <lineage>
        <taxon>Bacteria</taxon>
        <taxon>Pseudomonadati</taxon>
        <taxon>Pseudomonadota</taxon>
        <taxon>Alphaproteobacteria</taxon>
        <taxon>Acetobacterales</taxon>
        <taxon>Roseomonadaceae</taxon>
        <taxon>Roseomonas</taxon>
    </lineage>
</organism>
<comment type="subcellular location">
    <subcellularLocation>
        <location evidence="1">Membrane</location>
        <topology evidence="1">Multi-pass membrane protein</topology>
    </subcellularLocation>
</comment>
<dbReference type="InterPro" id="IPR036259">
    <property type="entry name" value="MFS_trans_sf"/>
</dbReference>
<dbReference type="CDD" id="cd17319">
    <property type="entry name" value="MFS_ExuT_GudP_like"/>
    <property type="match status" value="1"/>
</dbReference>
<feature type="transmembrane region" description="Helical" evidence="6">
    <location>
        <begin position="310"/>
        <end position="328"/>
    </location>
</feature>
<evidence type="ECO:0000256" key="2">
    <source>
        <dbReference type="ARBA" id="ARBA00022448"/>
    </source>
</evidence>
<feature type="transmembrane region" description="Helical" evidence="6">
    <location>
        <begin position="400"/>
        <end position="419"/>
    </location>
</feature>
<evidence type="ECO:0000313" key="8">
    <source>
        <dbReference type="EMBL" id="MFC0409710.1"/>
    </source>
</evidence>
<feature type="transmembrane region" description="Helical" evidence="6">
    <location>
        <begin position="176"/>
        <end position="198"/>
    </location>
</feature>
<feature type="transmembrane region" description="Helical" evidence="6">
    <location>
        <begin position="334"/>
        <end position="353"/>
    </location>
</feature>
<dbReference type="PROSITE" id="PS50850">
    <property type="entry name" value="MFS"/>
    <property type="match status" value="1"/>
</dbReference>
<dbReference type="Gene3D" id="1.20.1250.20">
    <property type="entry name" value="MFS general substrate transporter like domains"/>
    <property type="match status" value="2"/>
</dbReference>
<name>A0ABV6JVE7_9PROT</name>
<evidence type="ECO:0000256" key="6">
    <source>
        <dbReference type="SAM" id="Phobius"/>
    </source>
</evidence>
<reference evidence="8 9" key="1">
    <citation type="submission" date="2024-09" db="EMBL/GenBank/DDBJ databases">
        <authorList>
            <person name="Sun Q."/>
            <person name="Mori K."/>
        </authorList>
    </citation>
    <scope>NUCLEOTIDE SEQUENCE [LARGE SCALE GENOMIC DNA]</scope>
    <source>
        <strain evidence="8 9">TBRC 5777</strain>
    </source>
</reference>